<sequence>MHRKVRYFSNWNNFPRISSKEYFLYFKEEAPELISNLSPIIARGNGRCYGDASLSDNIISTLKHKNILSFDPEEGTIECESGILFKDLLEFLVPKGWFLPVTPGTKYITLGGAVASDVHGKNHHKEGSFSQHIIRFNILIENGEILEVTKHKYPDLFAATTGGMGLTGIILSVKFKLKKIETAFITQQQIQTKNLDHVIDLFSEYKDYTYTMAWIDCLKKGNNQGRSIMYAGKHSLLSEIPEKLKTKALSIPDKKKITIPFNLPSTILNKFSVQAFNQLYYSMHSNKHNQLIDLDSFFYPLDGLLEWNRMYGKRGFIQYQFVIPLSDNAMGLKKILNKISEKGLGSFLAVLKMFGPQNDIISFPMEGLTLALDFPIKKGLFDFLDELDKIVYDHGGRIYLSKDARLKTKSLINSHSNIETFLEITQKYNPRKKFISYLSNRILH</sequence>
<dbReference type="GO" id="GO:0071949">
    <property type="term" value="F:FAD binding"/>
    <property type="evidence" value="ECO:0007669"/>
    <property type="project" value="InterPro"/>
</dbReference>
<evidence type="ECO:0000313" key="2">
    <source>
        <dbReference type="EMBL" id="PTB96547.1"/>
    </source>
</evidence>
<dbReference type="PANTHER" id="PTHR43762">
    <property type="entry name" value="L-GULONOLACTONE OXIDASE"/>
    <property type="match status" value="1"/>
</dbReference>
<dbReference type="PANTHER" id="PTHR43762:SF1">
    <property type="entry name" value="D-ARABINONO-1,4-LACTONE OXIDASE"/>
    <property type="match status" value="1"/>
</dbReference>
<dbReference type="InterPro" id="IPR016169">
    <property type="entry name" value="FAD-bd_PCMH_sub2"/>
</dbReference>
<dbReference type="SUPFAM" id="SSF56176">
    <property type="entry name" value="FAD-binding/transporter-associated domain-like"/>
    <property type="match status" value="1"/>
</dbReference>
<organism evidence="2 3">
    <name type="scientific">Marivirga lumbricoides</name>
    <dbReference type="NCBI Taxonomy" id="1046115"/>
    <lineage>
        <taxon>Bacteria</taxon>
        <taxon>Pseudomonadati</taxon>
        <taxon>Bacteroidota</taxon>
        <taxon>Cytophagia</taxon>
        <taxon>Cytophagales</taxon>
        <taxon>Marivirgaceae</taxon>
        <taxon>Marivirga</taxon>
    </lineage>
</organism>
<name>A0A2T4DRX4_9BACT</name>
<dbReference type="Gene3D" id="3.30.465.10">
    <property type="match status" value="1"/>
</dbReference>
<protein>
    <submittedName>
        <fullName evidence="2">FAD-linked oxidase</fullName>
    </submittedName>
</protein>
<gene>
    <name evidence="2" type="ORF">C9994_06900</name>
</gene>
<evidence type="ECO:0000313" key="3">
    <source>
        <dbReference type="Proteomes" id="UP000240608"/>
    </source>
</evidence>
<dbReference type="InterPro" id="IPR010031">
    <property type="entry name" value="FAD_lactone_oxidase-like"/>
</dbReference>
<dbReference type="AlphaFoldDB" id="A0A2T4DRX4"/>
<dbReference type="Proteomes" id="UP000240608">
    <property type="component" value="Unassembled WGS sequence"/>
</dbReference>
<dbReference type="InterPro" id="IPR016166">
    <property type="entry name" value="FAD-bd_PCMH"/>
</dbReference>
<comment type="caution">
    <text evidence="2">The sequence shown here is derived from an EMBL/GenBank/DDBJ whole genome shotgun (WGS) entry which is preliminary data.</text>
</comment>
<dbReference type="Pfam" id="PF01565">
    <property type="entry name" value="FAD_binding_4"/>
    <property type="match status" value="1"/>
</dbReference>
<dbReference type="PROSITE" id="PS51387">
    <property type="entry name" value="FAD_PCMH"/>
    <property type="match status" value="1"/>
</dbReference>
<accession>A0A2T4DRX4</accession>
<dbReference type="GO" id="GO:0016899">
    <property type="term" value="F:oxidoreductase activity, acting on the CH-OH group of donors, oxygen as acceptor"/>
    <property type="evidence" value="ECO:0007669"/>
    <property type="project" value="InterPro"/>
</dbReference>
<reference evidence="2 3" key="1">
    <citation type="submission" date="2018-03" db="EMBL/GenBank/DDBJ databases">
        <title>Cross-interface Injection: A General Nanoliter Liquid Handling Method Applied to Single Cells Genome Amplification Automated Nanoliter Liquid Handling Applied to Single Cell Multiple Displacement Amplification.</title>
        <authorList>
            <person name="Yun J."/>
            <person name="Xu P."/>
            <person name="Xu J."/>
            <person name="Dai X."/>
            <person name="Wang Y."/>
            <person name="Zheng X."/>
            <person name="Cao C."/>
            <person name="Yi Q."/>
            <person name="Zhu Y."/>
            <person name="Wang L."/>
            <person name="Dong Z."/>
            <person name="Huang Y."/>
            <person name="Huang L."/>
            <person name="Du W."/>
        </authorList>
    </citation>
    <scope>NUCLEOTIDE SEQUENCE [LARGE SCALE GENOMIC DNA]</scope>
    <source>
        <strain evidence="2 3">Z-D1-2</strain>
    </source>
</reference>
<dbReference type="InterPro" id="IPR036318">
    <property type="entry name" value="FAD-bd_PCMH-like_sf"/>
</dbReference>
<dbReference type="InterPro" id="IPR006094">
    <property type="entry name" value="Oxid_FAD_bind_N"/>
</dbReference>
<feature type="domain" description="FAD-binding PCMH-type" evidence="1">
    <location>
        <begin position="14"/>
        <end position="180"/>
    </location>
</feature>
<dbReference type="EMBL" id="PYVU01000046">
    <property type="protein sequence ID" value="PTB96547.1"/>
    <property type="molecule type" value="Genomic_DNA"/>
</dbReference>
<evidence type="ECO:0000259" key="1">
    <source>
        <dbReference type="PROSITE" id="PS51387"/>
    </source>
</evidence>
<proteinExistence type="predicted"/>